<dbReference type="SUPFAM" id="SSF158472">
    <property type="entry name" value="HAMP domain-like"/>
    <property type="match status" value="1"/>
</dbReference>
<dbReference type="SUPFAM" id="SSF55874">
    <property type="entry name" value="ATPase domain of HSP90 chaperone/DNA topoisomerase II/histidine kinase"/>
    <property type="match status" value="1"/>
</dbReference>
<feature type="transmembrane region" description="Helical" evidence="14">
    <location>
        <begin position="288"/>
        <end position="311"/>
    </location>
</feature>
<evidence type="ECO:0000256" key="4">
    <source>
        <dbReference type="ARBA" id="ARBA00022475"/>
    </source>
</evidence>
<dbReference type="PANTHER" id="PTHR34220">
    <property type="entry name" value="SENSOR HISTIDINE KINASE YPDA"/>
    <property type="match status" value="1"/>
</dbReference>
<evidence type="ECO:0000256" key="10">
    <source>
        <dbReference type="ARBA" id="ARBA00022840"/>
    </source>
</evidence>
<keyword evidence="7 14" id="KW-0812">Transmembrane</keyword>
<evidence type="ECO:0000256" key="9">
    <source>
        <dbReference type="ARBA" id="ARBA00022777"/>
    </source>
</evidence>
<evidence type="ECO:0000256" key="1">
    <source>
        <dbReference type="ARBA" id="ARBA00000085"/>
    </source>
</evidence>
<gene>
    <name evidence="17" type="ORF">ACFQ2I_15400</name>
</gene>
<proteinExistence type="predicted"/>
<dbReference type="InterPro" id="IPR050640">
    <property type="entry name" value="Bact_2-comp_sensor_kinase"/>
</dbReference>
<sequence length="583" mass="65900">MKTSTLLYALLIGVILIPASIITALILNVYKDDLLAQTTNRTLQTLRAVTYSQEQEIHRVVSYSAAVSMDQEVLTVATKLHDAAADDRHSYTNNLHTYLNKYSASMSGHVLAINFHYKDGTVYSYLKEPMRSERVIRASEWYRLAVEEPDRILFAGMQHGMIFNANDDKSIVTAIAPSMMQGMHEIEVISFVFSREGFQKVLRQHPDTQSSQFALLSKDGSIIGTSGPFLTDVEHDLADKLFSQREGVFTQKVEGRNMLITFTNVEGADWRVMHELPVKKLTSNYDRIYRFVLIATAIIIIVSLCIALYFVNRLVRPIQMLVVKMSRVVQGNLNAKIEETGTRELVAAGQTFNHMMDEIKRLIIEREVVEKEKRTAEFTALQSQINPHFLINTLNSIRLMAIISKADNIKKMTHALIQLLHSSFNRGGTMTSIADEVQNLKQYLFIMETRYGNKFEVEWEVDETAKNAYILKMLLQPIIENSIFHGMSGTYGGGIIRILIVRQLQSLHITIRDNGAGMTQQAMIELLEEKESAAFSGMGISNVHKRIQLHYGEPYGIMIKSNSSGGVTIDVHVPLHLHGDEEE</sequence>
<keyword evidence="11 14" id="KW-1133">Transmembrane helix</keyword>
<evidence type="ECO:0000256" key="8">
    <source>
        <dbReference type="ARBA" id="ARBA00022741"/>
    </source>
</evidence>
<protein>
    <recommendedName>
        <fullName evidence="3">histidine kinase</fullName>
        <ecNumber evidence="3">2.7.13.3</ecNumber>
    </recommendedName>
</protein>
<accession>A0ABW3HTG3</accession>
<keyword evidence="9 17" id="KW-0418">Kinase</keyword>
<dbReference type="InterPro" id="IPR036890">
    <property type="entry name" value="HATPase_C_sf"/>
</dbReference>
<dbReference type="GO" id="GO:0004673">
    <property type="term" value="F:protein histidine kinase activity"/>
    <property type="evidence" value="ECO:0007669"/>
    <property type="project" value="UniProtKB-EC"/>
</dbReference>
<feature type="domain" description="Histidine kinase" evidence="15">
    <location>
        <begin position="471"/>
        <end position="577"/>
    </location>
</feature>
<name>A0ABW3HTG3_9BACL</name>
<dbReference type="EMBL" id="JBHTJZ010000024">
    <property type="protein sequence ID" value="MFD0960775.1"/>
    <property type="molecule type" value="Genomic_DNA"/>
</dbReference>
<keyword evidence="8" id="KW-0547">Nucleotide-binding</keyword>
<keyword evidence="6 17" id="KW-0808">Transferase</keyword>
<dbReference type="SMART" id="SM00304">
    <property type="entry name" value="HAMP"/>
    <property type="match status" value="1"/>
</dbReference>
<keyword evidence="10" id="KW-0067">ATP-binding</keyword>
<dbReference type="PROSITE" id="PS50885">
    <property type="entry name" value="HAMP"/>
    <property type="match status" value="1"/>
</dbReference>
<keyword evidence="12" id="KW-0902">Two-component regulatory system</keyword>
<evidence type="ECO:0000256" key="14">
    <source>
        <dbReference type="SAM" id="Phobius"/>
    </source>
</evidence>
<dbReference type="InterPro" id="IPR010559">
    <property type="entry name" value="Sig_transdc_His_kin_internal"/>
</dbReference>
<dbReference type="SMART" id="SM00387">
    <property type="entry name" value="HATPase_c"/>
    <property type="match status" value="1"/>
</dbReference>
<evidence type="ECO:0000313" key="17">
    <source>
        <dbReference type="EMBL" id="MFD0960775.1"/>
    </source>
</evidence>
<dbReference type="RefSeq" id="WP_377565536.1">
    <property type="nucleotide sequence ID" value="NZ_JBHTJZ010000024.1"/>
</dbReference>
<dbReference type="InterPro" id="IPR003594">
    <property type="entry name" value="HATPase_dom"/>
</dbReference>
<feature type="domain" description="HAMP" evidence="16">
    <location>
        <begin position="312"/>
        <end position="364"/>
    </location>
</feature>
<comment type="catalytic activity">
    <reaction evidence="1">
        <text>ATP + protein L-histidine = ADP + protein N-phospho-L-histidine.</text>
        <dbReference type="EC" id="2.7.13.3"/>
    </reaction>
</comment>
<keyword evidence="18" id="KW-1185">Reference proteome</keyword>
<dbReference type="EC" id="2.7.13.3" evidence="3"/>
<dbReference type="Gene3D" id="6.10.340.10">
    <property type="match status" value="1"/>
</dbReference>
<dbReference type="Proteomes" id="UP001596989">
    <property type="component" value="Unassembled WGS sequence"/>
</dbReference>
<evidence type="ECO:0000256" key="6">
    <source>
        <dbReference type="ARBA" id="ARBA00022679"/>
    </source>
</evidence>
<dbReference type="Gene3D" id="3.30.565.10">
    <property type="entry name" value="Histidine kinase-like ATPase, C-terminal domain"/>
    <property type="match status" value="1"/>
</dbReference>
<evidence type="ECO:0000256" key="11">
    <source>
        <dbReference type="ARBA" id="ARBA00022989"/>
    </source>
</evidence>
<dbReference type="PROSITE" id="PS50109">
    <property type="entry name" value="HIS_KIN"/>
    <property type="match status" value="1"/>
</dbReference>
<evidence type="ECO:0000259" key="16">
    <source>
        <dbReference type="PROSITE" id="PS50885"/>
    </source>
</evidence>
<evidence type="ECO:0000256" key="7">
    <source>
        <dbReference type="ARBA" id="ARBA00022692"/>
    </source>
</evidence>
<dbReference type="Pfam" id="PF06580">
    <property type="entry name" value="His_kinase"/>
    <property type="match status" value="1"/>
</dbReference>
<keyword evidence="5" id="KW-0597">Phosphoprotein</keyword>
<evidence type="ECO:0000256" key="5">
    <source>
        <dbReference type="ARBA" id="ARBA00022553"/>
    </source>
</evidence>
<evidence type="ECO:0000256" key="13">
    <source>
        <dbReference type="ARBA" id="ARBA00023136"/>
    </source>
</evidence>
<organism evidence="17 18">
    <name type="scientific">Paenibacillus chungangensis</name>
    <dbReference type="NCBI Taxonomy" id="696535"/>
    <lineage>
        <taxon>Bacteria</taxon>
        <taxon>Bacillati</taxon>
        <taxon>Bacillota</taxon>
        <taxon>Bacilli</taxon>
        <taxon>Bacillales</taxon>
        <taxon>Paenibacillaceae</taxon>
        <taxon>Paenibacillus</taxon>
    </lineage>
</organism>
<evidence type="ECO:0000259" key="15">
    <source>
        <dbReference type="PROSITE" id="PS50109"/>
    </source>
</evidence>
<evidence type="ECO:0000256" key="2">
    <source>
        <dbReference type="ARBA" id="ARBA00004651"/>
    </source>
</evidence>
<keyword evidence="4" id="KW-1003">Cell membrane</keyword>
<comment type="subcellular location">
    <subcellularLocation>
        <location evidence="2">Cell membrane</location>
        <topology evidence="2">Multi-pass membrane protein</topology>
    </subcellularLocation>
</comment>
<evidence type="ECO:0000256" key="12">
    <source>
        <dbReference type="ARBA" id="ARBA00023012"/>
    </source>
</evidence>
<dbReference type="Pfam" id="PF02518">
    <property type="entry name" value="HATPase_c"/>
    <property type="match status" value="1"/>
</dbReference>
<dbReference type="Pfam" id="PF00672">
    <property type="entry name" value="HAMP"/>
    <property type="match status" value="1"/>
</dbReference>
<reference evidence="18" key="1">
    <citation type="journal article" date="2019" name="Int. J. Syst. Evol. Microbiol.">
        <title>The Global Catalogue of Microorganisms (GCM) 10K type strain sequencing project: providing services to taxonomists for standard genome sequencing and annotation.</title>
        <authorList>
            <consortium name="The Broad Institute Genomics Platform"/>
            <consortium name="The Broad Institute Genome Sequencing Center for Infectious Disease"/>
            <person name="Wu L."/>
            <person name="Ma J."/>
        </authorList>
    </citation>
    <scope>NUCLEOTIDE SEQUENCE [LARGE SCALE GENOMIC DNA]</scope>
    <source>
        <strain evidence="18">CCUG 59129</strain>
    </source>
</reference>
<dbReference type="InterPro" id="IPR003660">
    <property type="entry name" value="HAMP_dom"/>
</dbReference>
<comment type="caution">
    <text evidence="17">The sequence shown here is derived from an EMBL/GenBank/DDBJ whole genome shotgun (WGS) entry which is preliminary data.</text>
</comment>
<dbReference type="InterPro" id="IPR005467">
    <property type="entry name" value="His_kinase_dom"/>
</dbReference>
<dbReference type="CDD" id="cd06225">
    <property type="entry name" value="HAMP"/>
    <property type="match status" value="1"/>
</dbReference>
<keyword evidence="13 14" id="KW-0472">Membrane</keyword>
<feature type="transmembrane region" description="Helical" evidence="14">
    <location>
        <begin position="6"/>
        <end position="30"/>
    </location>
</feature>
<evidence type="ECO:0000256" key="3">
    <source>
        <dbReference type="ARBA" id="ARBA00012438"/>
    </source>
</evidence>
<dbReference type="PANTHER" id="PTHR34220:SF11">
    <property type="entry name" value="SENSOR PROTEIN KINASE HPTS"/>
    <property type="match status" value="1"/>
</dbReference>
<evidence type="ECO:0000313" key="18">
    <source>
        <dbReference type="Proteomes" id="UP001596989"/>
    </source>
</evidence>